<name>A0ABN9X4Z7_9DINO</name>
<evidence type="ECO:0000256" key="1">
    <source>
        <dbReference type="SAM" id="MobiDB-lite"/>
    </source>
</evidence>
<reference evidence="2" key="1">
    <citation type="submission" date="2023-10" db="EMBL/GenBank/DDBJ databases">
        <authorList>
            <person name="Chen Y."/>
            <person name="Shah S."/>
            <person name="Dougan E. K."/>
            <person name="Thang M."/>
            <person name="Chan C."/>
        </authorList>
    </citation>
    <scope>NUCLEOTIDE SEQUENCE [LARGE SCALE GENOMIC DNA]</scope>
</reference>
<sequence length="60" mass="6241">ASPRISLTPPVPPASPRQGGGGVSVEGGHLLATSITYVMPPLWEQPVDRRVVTQAGDHLS</sequence>
<gene>
    <name evidence="2" type="ORF">PCOR1329_LOCUS73494</name>
</gene>
<proteinExistence type="predicted"/>
<feature type="non-terminal residue" evidence="2">
    <location>
        <position position="60"/>
    </location>
</feature>
<protein>
    <submittedName>
        <fullName evidence="2">Uncharacterized protein</fullName>
    </submittedName>
</protein>
<evidence type="ECO:0000313" key="2">
    <source>
        <dbReference type="EMBL" id="CAK0894450.1"/>
    </source>
</evidence>
<comment type="caution">
    <text evidence="2">The sequence shown here is derived from an EMBL/GenBank/DDBJ whole genome shotgun (WGS) entry which is preliminary data.</text>
</comment>
<accession>A0ABN9X4Z7</accession>
<feature type="region of interest" description="Disordered" evidence="1">
    <location>
        <begin position="1"/>
        <end position="26"/>
    </location>
</feature>
<keyword evidence="3" id="KW-1185">Reference proteome</keyword>
<dbReference type="EMBL" id="CAUYUJ010019900">
    <property type="protein sequence ID" value="CAK0894450.1"/>
    <property type="molecule type" value="Genomic_DNA"/>
</dbReference>
<organism evidence="2 3">
    <name type="scientific">Prorocentrum cordatum</name>
    <dbReference type="NCBI Taxonomy" id="2364126"/>
    <lineage>
        <taxon>Eukaryota</taxon>
        <taxon>Sar</taxon>
        <taxon>Alveolata</taxon>
        <taxon>Dinophyceae</taxon>
        <taxon>Prorocentrales</taxon>
        <taxon>Prorocentraceae</taxon>
        <taxon>Prorocentrum</taxon>
    </lineage>
</organism>
<dbReference type="Proteomes" id="UP001189429">
    <property type="component" value="Unassembled WGS sequence"/>
</dbReference>
<feature type="non-terminal residue" evidence="2">
    <location>
        <position position="1"/>
    </location>
</feature>
<evidence type="ECO:0000313" key="3">
    <source>
        <dbReference type="Proteomes" id="UP001189429"/>
    </source>
</evidence>